<sequence length="80" mass="8777">MVRAIATYTQSWRLLGGSARSLRISRAKAILRTAYNTSYGRDVPAERLENRVALCPLPSALSPPKCEYSTGHDITCLALP</sequence>
<dbReference type="AlphaFoldDB" id="B4W320"/>
<keyword evidence="2" id="KW-1185">Reference proteome</keyword>
<dbReference type="STRING" id="118168.MC7420_1594"/>
<dbReference type="HOGENOM" id="CLU_2583670_0_0_3"/>
<dbReference type="EMBL" id="DS989873">
    <property type="protein sequence ID" value="EDX71380.1"/>
    <property type="molecule type" value="Genomic_DNA"/>
</dbReference>
<evidence type="ECO:0000313" key="1">
    <source>
        <dbReference type="EMBL" id="EDX71380.1"/>
    </source>
</evidence>
<protein>
    <submittedName>
        <fullName evidence="1">Uncharacterized protein</fullName>
    </submittedName>
</protein>
<accession>B4W320</accession>
<organism evidence="1 2">
    <name type="scientific">Coleofasciculus chthonoplastes PCC 7420</name>
    <dbReference type="NCBI Taxonomy" id="118168"/>
    <lineage>
        <taxon>Bacteria</taxon>
        <taxon>Bacillati</taxon>
        <taxon>Cyanobacteriota</taxon>
        <taxon>Cyanophyceae</taxon>
        <taxon>Coleofasciculales</taxon>
        <taxon>Coleofasciculaceae</taxon>
        <taxon>Coleofasciculus</taxon>
    </lineage>
</organism>
<evidence type="ECO:0000313" key="2">
    <source>
        <dbReference type="Proteomes" id="UP000003835"/>
    </source>
</evidence>
<gene>
    <name evidence="1" type="ORF">MC7420_1594</name>
</gene>
<name>B4W320_9CYAN</name>
<proteinExistence type="predicted"/>
<dbReference type="Proteomes" id="UP000003835">
    <property type="component" value="Unassembled WGS sequence"/>
</dbReference>
<reference evidence="1 2" key="1">
    <citation type="submission" date="2008-07" db="EMBL/GenBank/DDBJ databases">
        <authorList>
            <person name="Tandeau de Marsac N."/>
            <person name="Ferriera S."/>
            <person name="Johnson J."/>
            <person name="Kravitz S."/>
            <person name="Beeson K."/>
            <person name="Sutton G."/>
            <person name="Rogers Y.-H."/>
            <person name="Friedman R."/>
            <person name="Frazier M."/>
            <person name="Venter J.C."/>
        </authorList>
    </citation>
    <scope>NUCLEOTIDE SEQUENCE [LARGE SCALE GENOMIC DNA]</scope>
    <source>
        <strain evidence="1 2">PCC 7420</strain>
    </source>
</reference>